<dbReference type="InterPro" id="IPR043519">
    <property type="entry name" value="NT_sf"/>
</dbReference>
<dbReference type="Proteomes" id="UP000054988">
    <property type="component" value="Unassembled WGS sequence"/>
</dbReference>
<dbReference type="GO" id="GO:0031499">
    <property type="term" value="C:TRAMP complex"/>
    <property type="evidence" value="ECO:0007669"/>
    <property type="project" value="TreeGrafter"/>
</dbReference>
<sequence>MFPRRFPITRCEIHRIWRRKYTLDPPFIVSVPSHQLEEQEKHKTDTFQPAPISQAPWHANIKPSRLARWSSYLPHERLHAEIVAFLNWARQDRRRRSQLTRTVETIEGFIKYNARGLRLTKEQGAAISVELYGSAAMNLQLPGGDFDIGVHLPPGVDRNRFLSRLSTLLRLTHLAQQSYFVKNAKVPVIDLLLRDGTHVDITALSEPNYPAMITKKVTELLAKEEYRAAKPLILVLKALLKAKGKGLNLPKAGGLGGYALVVMVLWFLKNHRMVYSSIYPLPSIPFSVTRRQTLGELLSDFLCYFGSVFPYVEYAISLEDEYRNGLVSKDKAVEISRSNNIDIPEVYDLHKFFVMCPVIAGNNLTYSTWRIDTVRKFFRDVHEQIEKGAGLVDLGLAKVEEWGKPQVKEQLELEAEIGEKKAAVDERSESGHLKKDT</sequence>
<protein>
    <recommendedName>
        <fullName evidence="1">Polymerase nucleotidyl transferase domain-containing protein</fullName>
    </recommendedName>
</protein>
<dbReference type="EMBL" id="LATX01001003">
    <property type="protein sequence ID" value="KTB44076.1"/>
    <property type="molecule type" value="Genomic_DNA"/>
</dbReference>
<dbReference type="GO" id="GO:1990817">
    <property type="term" value="F:poly(A) RNA polymerase activity"/>
    <property type="evidence" value="ECO:0007669"/>
    <property type="project" value="InterPro"/>
</dbReference>
<name>A0A0W0G669_MONRR</name>
<feature type="domain" description="Polymerase nucleotidyl transferase" evidence="1">
    <location>
        <begin position="126"/>
        <end position="198"/>
    </location>
</feature>
<dbReference type="GO" id="GO:0043634">
    <property type="term" value="P:polyadenylation-dependent ncRNA catabolic process"/>
    <property type="evidence" value="ECO:0007669"/>
    <property type="project" value="TreeGrafter"/>
</dbReference>
<dbReference type="AlphaFoldDB" id="A0A0W0G669"/>
<dbReference type="PANTHER" id="PTHR23092">
    <property type="entry name" value="POLY(A) RNA POLYMERASE"/>
    <property type="match status" value="1"/>
</dbReference>
<dbReference type="GO" id="GO:0003729">
    <property type="term" value="F:mRNA binding"/>
    <property type="evidence" value="ECO:0007669"/>
    <property type="project" value="TreeGrafter"/>
</dbReference>
<dbReference type="InterPro" id="IPR045862">
    <property type="entry name" value="Trf4-like"/>
</dbReference>
<dbReference type="Gene3D" id="1.10.1410.10">
    <property type="match status" value="1"/>
</dbReference>
<dbReference type="Gene3D" id="3.30.460.10">
    <property type="entry name" value="Beta Polymerase, domain 2"/>
    <property type="match status" value="1"/>
</dbReference>
<evidence type="ECO:0000313" key="3">
    <source>
        <dbReference type="Proteomes" id="UP000054988"/>
    </source>
</evidence>
<gene>
    <name evidence="2" type="ORF">WG66_3332</name>
</gene>
<comment type="caution">
    <text evidence="2">The sequence shown here is derived from an EMBL/GenBank/DDBJ whole genome shotgun (WGS) entry which is preliminary data.</text>
</comment>
<proteinExistence type="predicted"/>
<dbReference type="Pfam" id="PF01909">
    <property type="entry name" value="NTP_transf_2"/>
    <property type="match status" value="1"/>
</dbReference>
<dbReference type="GO" id="GO:0005730">
    <property type="term" value="C:nucleolus"/>
    <property type="evidence" value="ECO:0007669"/>
    <property type="project" value="TreeGrafter"/>
</dbReference>
<dbReference type="GO" id="GO:0031123">
    <property type="term" value="P:RNA 3'-end processing"/>
    <property type="evidence" value="ECO:0007669"/>
    <property type="project" value="TreeGrafter"/>
</dbReference>
<reference evidence="2 3" key="1">
    <citation type="submission" date="2015-12" db="EMBL/GenBank/DDBJ databases">
        <title>Draft genome sequence of Moniliophthora roreri, the causal agent of frosty pod rot of cacao.</title>
        <authorList>
            <person name="Aime M.C."/>
            <person name="Diaz-Valderrama J.R."/>
            <person name="Kijpornyongpan T."/>
            <person name="Phillips-Mora W."/>
        </authorList>
    </citation>
    <scope>NUCLEOTIDE SEQUENCE [LARGE SCALE GENOMIC DNA]</scope>
    <source>
        <strain evidence="2 3">MCA 2952</strain>
    </source>
</reference>
<organism evidence="2 3">
    <name type="scientific">Moniliophthora roreri</name>
    <name type="common">Frosty pod rot fungus</name>
    <name type="synonym">Monilia roreri</name>
    <dbReference type="NCBI Taxonomy" id="221103"/>
    <lineage>
        <taxon>Eukaryota</taxon>
        <taxon>Fungi</taxon>
        <taxon>Dikarya</taxon>
        <taxon>Basidiomycota</taxon>
        <taxon>Agaricomycotina</taxon>
        <taxon>Agaricomycetes</taxon>
        <taxon>Agaricomycetidae</taxon>
        <taxon>Agaricales</taxon>
        <taxon>Marasmiineae</taxon>
        <taxon>Marasmiaceae</taxon>
        <taxon>Moniliophthora</taxon>
    </lineage>
</organism>
<dbReference type="SUPFAM" id="SSF81301">
    <property type="entry name" value="Nucleotidyltransferase"/>
    <property type="match status" value="1"/>
</dbReference>
<dbReference type="PANTHER" id="PTHR23092:SF15">
    <property type="entry name" value="INACTIVE NON-CANONICAL POLY(A) RNA POLYMERASE PROTEIN TRF4-2-RELATED"/>
    <property type="match status" value="1"/>
</dbReference>
<dbReference type="eggNOG" id="KOG1906">
    <property type="taxonomic scope" value="Eukaryota"/>
</dbReference>
<accession>A0A0W0G669</accession>
<dbReference type="SUPFAM" id="SSF81631">
    <property type="entry name" value="PAP/OAS1 substrate-binding domain"/>
    <property type="match status" value="1"/>
</dbReference>
<dbReference type="InterPro" id="IPR002934">
    <property type="entry name" value="Polymerase_NTP_transf_dom"/>
</dbReference>
<evidence type="ECO:0000313" key="2">
    <source>
        <dbReference type="EMBL" id="KTB44076.1"/>
    </source>
</evidence>
<evidence type="ECO:0000259" key="1">
    <source>
        <dbReference type="Pfam" id="PF01909"/>
    </source>
</evidence>